<evidence type="ECO:0000313" key="3">
    <source>
        <dbReference type="EMBL" id="TGY69295.1"/>
    </source>
</evidence>
<dbReference type="RefSeq" id="WP_135952085.1">
    <property type="nucleotide sequence ID" value="NZ_CAOOJZ010000047.1"/>
</dbReference>
<protein>
    <submittedName>
        <fullName evidence="3">DUF3868 domain-containing protein</fullName>
    </submittedName>
</protein>
<evidence type="ECO:0000313" key="4">
    <source>
        <dbReference type="Proteomes" id="UP000310760"/>
    </source>
</evidence>
<comment type="caution">
    <text evidence="3">The sequence shown here is derived from an EMBL/GenBank/DDBJ whole genome shotgun (WGS) entry which is preliminary data.</text>
</comment>
<dbReference type="InterPro" id="IPR011990">
    <property type="entry name" value="TPR-like_helical_dom_sf"/>
</dbReference>
<name>A0A4S2FK28_9BACT</name>
<dbReference type="Gene3D" id="1.25.40.10">
    <property type="entry name" value="Tetratricopeptide repeat domain"/>
    <property type="match status" value="1"/>
</dbReference>
<gene>
    <name evidence="3" type="ORF">E5339_13615</name>
</gene>
<dbReference type="AlphaFoldDB" id="A0A4S2FK28"/>
<dbReference type="Pfam" id="PF12984">
    <property type="entry name" value="DUF3868"/>
    <property type="match status" value="1"/>
</dbReference>
<organism evidence="3 4">
    <name type="scientific">Phocaeicola sartorii</name>
    <dbReference type="NCBI Taxonomy" id="671267"/>
    <lineage>
        <taxon>Bacteria</taxon>
        <taxon>Pseudomonadati</taxon>
        <taxon>Bacteroidota</taxon>
        <taxon>Bacteroidia</taxon>
        <taxon>Bacteroidales</taxon>
        <taxon>Bacteroidaceae</taxon>
        <taxon>Phocaeicola</taxon>
    </lineage>
</organism>
<feature type="chain" id="PRO_5020944949" evidence="1">
    <location>
        <begin position="28"/>
        <end position="469"/>
    </location>
</feature>
<reference evidence="3 4" key="1">
    <citation type="submission" date="2019-04" db="EMBL/GenBank/DDBJ databases">
        <title>Microbes associate with the intestines of laboratory mice.</title>
        <authorList>
            <person name="Navarre W."/>
            <person name="Wong E."/>
            <person name="Huang K."/>
            <person name="Tropini C."/>
            <person name="Ng K."/>
            <person name="Yu B."/>
        </authorList>
    </citation>
    <scope>NUCLEOTIDE SEQUENCE [LARGE SCALE GENOMIC DNA]</scope>
    <source>
        <strain evidence="3 4">NM22_B1</strain>
    </source>
</reference>
<feature type="signal peptide" evidence="1">
    <location>
        <begin position="1"/>
        <end position="27"/>
    </location>
</feature>
<dbReference type="Proteomes" id="UP000310760">
    <property type="component" value="Unassembled WGS sequence"/>
</dbReference>
<evidence type="ECO:0000256" key="1">
    <source>
        <dbReference type="SAM" id="SignalP"/>
    </source>
</evidence>
<accession>A0A4S2FK28</accession>
<dbReference type="EMBL" id="SRYJ01000030">
    <property type="protein sequence ID" value="TGY69295.1"/>
    <property type="molecule type" value="Genomic_DNA"/>
</dbReference>
<sequence>MKNRINTSLSALAVLLCCGALTASAQAVSVQDASVQSLSGLKVSGATLTHTPEDSLSVLMTLDLSEVRPSSNRAVVLTPYVVHGTDSVELPSVGIYGRNRYLYYVREGKSQLTGASEHSFRVKDCPSSLPYTASVPYTGWMDGSELKITSRIYGCCSDILDEGSNLLASYTEPVKEIIWAPDLAYITPAAETVKSRDLQGRAYIDFPVNVTEIRADYRGNAVELAKIRATIDSVRQDKDITLTSLSIKGFASPEGSYAANERLARGRTLSLKSHVEKLYAFPKDFIKTSWEAEDWAGLREYVAGSSLKNRDAILAIIDGDLKPDAKEWKIRSTYPADYRTLLAEVYPGLRHSDYRVDYVIRQFSDVEEIRRLVVSDPQKLSLNEFYIAAQSYEAGSEDFIRVMETAVKVYPDDAVANLNAANAALLRKDAESAARYLQKAGDGPEAGKARKALEELRALGGELKTKGIY</sequence>
<dbReference type="InterPro" id="IPR024480">
    <property type="entry name" value="DUF3868"/>
</dbReference>
<proteinExistence type="predicted"/>
<feature type="domain" description="DUF3868" evidence="2">
    <location>
        <begin position="53"/>
        <end position="107"/>
    </location>
</feature>
<evidence type="ECO:0000259" key="2">
    <source>
        <dbReference type="Pfam" id="PF12984"/>
    </source>
</evidence>
<keyword evidence="1" id="KW-0732">Signal</keyword>